<dbReference type="RefSeq" id="WP_185272043.1">
    <property type="nucleotide sequence ID" value="NZ_CP055156.1"/>
</dbReference>
<dbReference type="Proteomes" id="UP000515237">
    <property type="component" value="Chromosome"/>
</dbReference>
<protein>
    <submittedName>
        <fullName evidence="4">Ankyrin repeat domain-containing protein</fullName>
    </submittedName>
</protein>
<feature type="repeat" description="ANK" evidence="3">
    <location>
        <begin position="95"/>
        <end position="127"/>
    </location>
</feature>
<keyword evidence="2 3" id="KW-0040">ANK repeat</keyword>
<dbReference type="EMBL" id="CP055156">
    <property type="protein sequence ID" value="QNF35552.1"/>
    <property type="molecule type" value="Genomic_DNA"/>
</dbReference>
<sequence>MSNETEMLEAVKAGNVAQVKSLLSADPNLIHAKTENQISVVLLAAYQRNPRLIEAMLNSADYELDVFEAAALGLNERVQELLTEQPDLLNQFSPDGYSLLGLASFFGHTDTVKLLLDQGADVNQPSQNDWQVPALHSAVASRNPEIVTLLLEHGADVNATQQHGFTPLHTAAQHGDAEMIKLLLEHQADINATTQAGETAMDIALKCKHTDAAHMFVAG</sequence>
<feature type="repeat" description="ANK" evidence="3">
    <location>
        <begin position="134"/>
        <end position="162"/>
    </location>
</feature>
<dbReference type="AlphaFoldDB" id="A0A7G7GEG8"/>
<gene>
    <name evidence="4" type="ORF">HUW51_23635</name>
</gene>
<dbReference type="Pfam" id="PF00023">
    <property type="entry name" value="Ank"/>
    <property type="match status" value="1"/>
</dbReference>
<organism evidence="4 5">
    <name type="scientific">Adhaeribacter swui</name>
    <dbReference type="NCBI Taxonomy" id="2086471"/>
    <lineage>
        <taxon>Bacteria</taxon>
        <taxon>Pseudomonadati</taxon>
        <taxon>Bacteroidota</taxon>
        <taxon>Cytophagia</taxon>
        <taxon>Cytophagales</taxon>
        <taxon>Hymenobacteraceae</taxon>
        <taxon>Adhaeribacter</taxon>
    </lineage>
</organism>
<dbReference type="PRINTS" id="PR01415">
    <property type="entry name" value="ANKYRIN"/>
</dbReference>
<dbReference type="InterPro" id="IPR036770">
    <property type="entry name" value="Ankyrin_rpt-contain_sf"/>
</dbReference>
<dbReference type="SUPFAM" id="SSF48403">
    <property type="entry name" value="Ankyrin repeat"/>
    <property type="match status" value="1"/>
</dbReference>
<feature type="repeat" description="ANK" evidence="3">
    <location>
        <begin position="163"/>
        <end position="195"/>
    </location>
</feature>
<dbReference type="InterPro" id="IPR002110">
    <property type="entry name" value="Ankyrin_rpt"/>
</dbReference>
<evidence type="ECO:0000256" key="3">
    <source>
        <dbReference type="PROSITE-ProRule" id="PRU00023"/>
    </source>
</evidence>
<proteinExistence type="predicted"/>
<accession>A0A7G7GEG8</accession>
<dbReference type="Pfam" id="PF13857">
    <property type="entry name" value="Ank_5"/>
    <property type="match status" value="1"/>
</dbReference>
<dbReference type="PROSITE" id="PS50297">
    <property type="entry name" value="ANK_REP_REGION"/>
    <property type="match status" value="3"/>
</dbReference>
<reference evidence="4 5" key="1">
    <citation type="journal article" date="2018" name="Int. J. Syst. Evol. Microbiol.">
        <title>Adhaeribacter swui sp. nov., isolated from wet mud.</title>
        <authorList>
            <person name="Kim D.U."/>
            <person name="Kim K.W."/>
            <person name="Kang M.S."/>
            <person name="Kim J.Y."/>
            <person name="Jang J.H."/>
            <person name="Kim M.K."/>
        </authorList>
    </citation>
    <scope>NUCLEOTIDE SEQUENCE [LARGE SCALE GENOMIC DNA]</scope>
    <source>
        <strain evidence="4 5">KCTC 52873</strain>
    </source>
</reference>
<evidence type="ECO:0000313" key="5">
    <source>
        <dbReference type="Proteomes" id="UP000515237"/>
    </source>
</evidence>
<keyword evidence="1" id="KW-0677">Repeat</keyword>
<evidence type="ECO:0000313" key="4">
    <source>
        <dbReference type="EMBL" id="QNF35552.1"/>
    </source>
</evidence>
<keyword evidence="5" id="KW-1185">Reference proteome</keyword>
<evidence type="ECO:0000256" key="1">
    <source>
        <dbReference type="ARBA" id="ARBA00022737"/>
    </source>
</evidence>
<dbReference type="SMART" id="SM00248">
    <property type="entry name" value="ANK"/>
    <property type="match status" value="5"/>
</dbReference>
<dbReference type="Gene3D" id="1.25.40.20">
    <property type="entry name" value="Ankyrin repeat-containing domain"/>
    <property type="match status" value="2"/>
</dbReference>
<dbReference type="PROSITE" id="PS50088">
    <property type="entry name" value="ANK_REPEAT"/>
    <property type="match status" value="3"/>
</dbReference>
<dbReference type="KEGG" id="aswu:HUW51_23635"/>
<dbReference type="PANTHER" id="PTHR24171:SF10">
    <property type="entry name" value="ANKYRIN REPEAT DOMAIN-CONTAINING PROTEIN 29-LIKE"/>
    <property type="match status" value="1"/>
</dbReference>
<name>A0A7G7GEG8_9BACT</name>
<dbReference type="PANTHER" id="PTHR24171">
    <property type="entry name" value="ANKYRIN REPEAT DOMAIN-CONTAINING PROTEIN 39-RELATED"/>
    <property type="match status" value="1"/>
</dbReference>
<evidence type="ECO:0000256" key="2">
    <source>
        <dbReference type="ARBA" id="ARBA00023043"/>
    </source>
</evidence>